<sequence length="554" mass="61434">MPQFRFRMQKQGLGGSNPHTTASMEGLLQGRISTMEKILAITHQPGMSIGVLHKGQDVLEHNFGVLDVKTCQKPDGDSLYCIASLSKAFMSASLDMLVQEGKISWDSTIHSILPDFHHAEKPHVFADMTVRDICTHRTGLLSLDEITQGLDGRILLPKKDVVKICNALPIKYGLRADFLYNNALYELAGCIVERVSGYSNWGDFQHDRIFQPLGMTRTTASRSVHETDNNIATPYVALTDGTPSRIAPTELSGDSMNGGSGGVRSSVNDLLKWCRCLLRSFQEEEEEEEEEDGKAGNLVRHGSPVLNRSTIANPRSAEDGDYCAGWCYHRTPARLGLISPNRTLESPMLGADSPSLLVYGHQGDVPGYTCNLYIVPESTSALVILSNGTGWSDATDWIAQDVIQTMHGLRPTVDFVEVASRAAPEYLSHYANDFKTPLEKDREEITDPPPLQDFLGSYVMENLDSVCLDVELDPEDPAKLWMMVNKQADQVWELSRHKPDVFSQLPDSHDKCLSRGLDRTQWSSFLIAFTRGAEGAVEGLRWKLDGVNVHFPRA</sequence>
<dbReference type="Gene3D" id="3.40.710.10">
    <property type="entry name" value="DD-peptidase/beta-lactamase superfamily"/>
    <property type="match status" value="1"/>
</dbReference>
<evidence type="ECO:0000313" key="5">
    <source>
        <dbReference type="Proteomes" id="UP001201980"/>
    </source>
</evidence>
<evidence type="ECO:0000256" key="1">
    <source>
        <dbReference type="ARBA" id="ARBA00038215"/>
    </source>
</evidence>
<comment type="similarity">
    <text evidence="1">Belongs to the peptidase S12 family.</text>
</comment>
<dbReference type="InterPro" id="IPR050491">
    <property type="entry name" value="AmpC-like"/>
</dbReference>
<dbReference type="SUPFAM" id="SSF56601">
    <property type="entry name" value="beta-lactamase/transpeptidase-like"/>
    <property type="match status" value="1"/>
</dbReference>
<proteinExistence type="inferred from homology"/>
<protein>
    <recommendedName>
        <fullName evidence="3">Beta-lactamase-related domain-containing protein</fullName>
    </recommendedName>
</protein>
<dbReference type="EMBL" id="JAKWBI020000124">
    <property type="protein sequence ID" value="KAJ2902099.1"/>
    <property type="molecule type" value="Genomic_DNA"/>
</dbReference>
<reference evidence="4" key="1">
    <citation type="submission" date="2022-07" db="EMBL/GenBank/DDBJ databases">
        <title>Draft genome sequence of Zalerion maritima ATCC 34329, a (micro)plastics degrading marine fungus.</title>
        <authorList>
            <person name="Paco A."/>
            <person name="Goncalves M.F.M."/>
            <person name="Rocha-Santos T.A.P."/>
            <person name="Alves A."/>
        </authorList>
    </citation>
    <scope>NUCLEOTIDE SEQUENCE</scope>
    <source>
        <strain evidence="4">ATCC 34329</strain>
    </source>
</reference>
<name>A0AAD5WU38_9PEZI</name>
<dbReference type="InterPro" id="IPR001466">
    <property type="entry name" value="Beta-lactam-related"/>
</dbReference>
<comment type="caution">
    <text evidence="4">The sequence shown here is derived from an EMBL/GenBank/DDBJ whole genome shotgun (WGS) entry which is preliminary data.</text>
</comment>
<evidence type="ECO:0000313" key="4">
    <source>
        <dbReference type="EMBL" id="KAJ2902099.1"/>
    </source>
</evidence>
<evidence type="ECO:0000259" key="3">
    <source>
        <dbReference type="Pfam" id="PF00144"/>
    </source>
</evidence>
<dbReference type="PANTHER" id="PTHR46825:SF14">
    <property type="entry name" value="BETA-LACTAMASE-RELATED DOMAIN-CONTAINING PROTEIN"/>
    <property type="match status" value="1"/>
</dbReference>
<feature type="domain" description="Beta-lactamase-related" evidence="3">
    <location>
        <begin position="35"/>
        <end position="400"/>
    </location>
</feature>
<gene>
    <name evidence="4" type="ORF">MKZ38_001008</name>
</gene>
<dbReference type="InterPro" id="IPR012338">
    <property type="entry name" value="Beta-lactam/transpept-like"/>
</dbReference>
<accession>A0AAD5WU38</accession>
<keyword evidence="5" id="KW-1185">Reference proteome</keyword>
<dbReference type="AlphaFoldDB" id="A0AAD5WU38"/>
<dbReference type="PANTHER" id="PTHR46825">
    <property type="entry name" value="D-ALANYL-D-ALANINE-CARBOXYPEPTIDASE/ENDOPEPTIDASE AMPH"/>
    <property type="match status" value="1"/>
</dbReference>
<feature type="region of interest" description="Disordered" evidence="2">
    <location>
        <begin position="1"/>
        <end position="21"/>
    </location>
</feature>
<dbReference type="Pfam" id="PF00144">
    <property type="entry name" value="Beta-lactamase"/>
    <property type="match status" value="1"/>
</dbReference>
<evidence type="ECO:0000256" key="2">
    <source>
        <dbReference type="SAM" id="MobiDB-lite"/>
    </source>
</evidence>
<dbReference type="Proteomes" id="UP001201980">
    <property type="component" value="Unassembled WGS sequence"/>
</dbReference>
<organism evidence="4 5">
    <name type="scientific">Zalerion maritima</name>
    <dbReference type="NCBI Taxonomy" id="339359"/>
    <lineage>
        <taxon>Eukaryota</taxon>
        <taxon>Fungi</taxon>
        <taxon>Dikarya</taxon>
        <taxon>Ascomycota</taxon>
        <taxon>Pezizomycotina</taxon>
        <taxon>Sordariomycetes</taxon>
        <taxon>Lulworthiomycetidae</taxon>
        <taxon>Lulworthiales</taxon>
        <taxon>Lulworthiaceae</taxon>
        <taxon>Zalerion</taxon>
    </lineage>
</organism>